<dbReference type="RefSeq" id="WP_106459177.1">
    <property type="nucleotide sequence ID" value="NZ_PXOH01000043.1"/>
</dbReference>
<dbReference type="InterPro" id="IPR002636">
    <property type="entry name" value="DUF29"/>
</dbReference>
<dbReference type="AlphaFoldDB" id="A0A2T1LRR0"/>
<comment type="caution">
    <text evidence="1">The sequence shown here is derived from an EMBL/GenBank/DDBJ whole genome shotgun (WGS) entry which is preliminary data.</text>
</comment>
<dbReference type="EMBL" id="PXOH01000043">
    <property type="protein sequence ID" value="PSF31441.1"/>
    <property type="molecule type" value="Genomic_DNA"/>
</dbReference>
<accession>A0A2T1LRR0</accession>
<evidence type="ECO:0000313" key="2">
    <source>
        <dbReference type="Proteomes" id="UP000239001"/>
    </source>
</evidence>
<dbReference type="Proteomes" id="UP000239001">
    <property type="component" value="Unassembled WGS sequence"/>
</dbReference>
<keyword evidence="2" id="KW-1185">Reference proteome</keyword>
<proteinExistence type="predicted"/>
<sequence>MSIRLPTSQTLYQQDFYLWINTTIEQIRSQHLESVDWEHLLEELEDLGNAPKHKLESRLLVLLEHLLKLAYWSAEREYNARRWKGTIIEQRKQLKKLLKNNPSLKPYLTEVFEETYQDARDIVIVKTELASNVLPIQPAFTLEQVLDESWLPNLD</sequence>
<protein>
    <submittedName>
        <fullName evidence="1">DUF29 domain-containing protein</fullName>
    </submittedName>
</protein>
<dbReference type="PANTHER" id="PTHR34235:SF3">
    <property type="entry name" value="SLR1203 PROTEIN"/>
    <property type="match status" value="1"/>
</dbReference>
<evidence type="ECO:0000313" key="1">
    <source>
        <dbReference type="EMBL" id="PSF31441.1"/>
    </source>
</evidence>
<gene>
    <name evidence="1" type="ORF">C7H19_22605</name>
</gene>
<dbReference type="Gene3D" id="1.20.1220.20">
    <property type="entry name" value="Uncharcterised protein PF01724"/>
    <property type="match status" value="1"/>
</dbReference>
<reference evidence="1 2" key="1">
    <citation type="submission" date="2018-03" db="EMBL/GenBank/DDBJ databases">
        <title>The ancient ancestry and fast evolution of plastids.</title>
        <authorList>
            <person name="Moore K.R."/>
            <person name="Magnabosco C."/>
            <person name="Momper L."/>
            <person name="Gold D.A."/>
            <person name="Bosak T."/>
            <person name="Fournier G.P."/>
        </authorList>
    </citation>
    <scope>NUCLEOTIDE SEQUENCE [LARGE SCALE GENOMIC DNA]</scope>
    <source>
        <strain evidence="1 2">CCALA 016</strain>
    </source>
</reference>
<organism evidence="1 2">
    <name type="scientific">Aphanothece hegewaldii CCALA 016</name>
    <dbReference type="NCBI Taxonomy" id="2107694"/>
    <lineage>
        <taxon>Bacteria</taxon>
        <taxon>Bacillati</taxon>
        <taxon>Cyanobacteriota</taxon>
        <taxon>Cyanophyceae</taxon>
        <taxon>Oscillatoriophycideae</taxon>
        <taxon>Chroococcales</taxon>
        <taxon>Aphanothecaceae</taxon>
        <taxon>Aphanothece</taxon>
    </lineage>
</organism>
<dbReference type="Pfam" id="PF01724">
    <property type="entry name" value="DUF29"/>
    <property type="match status" value="1"/>
</dbReference>
<dbReference type="OrthoDB" id="5769308at2"/>
<dbReference type="PANTHER" id="PTHR34235">
    <property type="entry name" value="SLR1203 PROTEIN-RELATED"/>
    <property type="match status" value="1"/>
</dbReference>
<reference evidence="1 2" key="2">
    <citation type="submission" date="2018-03" db="EMBL/GenBank/DDBJ databases">
        <authorList>
            <person name="Keele B.F."/>
        </authorList>
    </citation>
    <scope>NUCLEOTIDE SEQUENCE [LARGE SCALE GENOMIC DNA]</scope>
    <source>
        <strain evidence="1 2">CCALA 016</strain>
    </source>
</reference>
<name>A0A2T1LRR0_9CHRO</name>